<proteinExistence type="predicted"/>
<feature type="repeat" description="TPR" evidence="1">
    <location>
        <begin position="65"/>
        <end position="98"/>
    </location>
</feature>
<dbReference type="PATRIC" id="fig|49338.4.peg.5443"/>
<dbReference type="PROSITE" id="PS51257">
    <property type="entry name" value="PROKAR_LIPOPROTEIN"/>
    <property type="match status" value="1"/>
</dbReference>
<sequence>MKRKYLVMILSVIFAFLMIISCAKSEKALTATELLDLGEKYLLEMNYEQAVVQFTKLIEIEPKNPRGYTGLAEAYLGLGDIDKIIAILEQGLEQLPDHETLKALLEASKKKILDESALLASVDYMILTAILQGSELKWLSHIFNDADGDGKEELFLNVPIKELGRNVQYVFDSNDTSIGINTATGAAGNSKWVYDPSADKVYLAKTYGSIGRLSYQLFRWKGENWDIFASSDRVKDNDNWDGGKIDYITLESYWEGEQLSSEQYHGRIKTLIEIDQLNSDSSEIMNVQIEYPDTEKVINILNDYFETLHCNAGRISNNIDDDEDQETVFLLNNFSQQWCSRVFSDQNWGSELFVNSLDSGLILVVLDPKNSGVVLRAVSVWEQPQAIDSFKVDSGKIIMENPFFKFICEYSDVDNNVDRSCITLDTQFKTGFGSY</sequence>
<dbReference type="PROSITE" id="PS50005">
    <property type="entry name" value="TPR"/>
    <property type="match status" value="2"/>
</dbReference>
<feature type="repeat" description="TPR" evidence="1">
    <location>
        <begin position="31"/>
        <end position="64"/>
    </location>
</feature>
<organism evidence="2">
    <name type="scientific">Desulfitobacterium hafniense</name>
    <name type="common">Desulfitobacterium frappieri</name>
    <dbReference type="NCBI Taxonomy" id="49338"/>
    <lineage>
        <taxon>Bacteria</taxon>
        <taxon>Bacillati</taxon>
        <taxon>Bacillota</taxon>
        <taxon>Clostridia</taxon>
        <taxon>Eubacteriales</taxon>
        <taxon>Desulfitobacteriaceae</taxon>
        <taxon>Desulfitobacterium</taxon>
    </lineage>
</organism>
<gene>
    <name evidence="2" type="ORF">DPCES_5059</name>
</gene>
<dbReference type="InterPro" id="IPR019734">
    <property type="entry name" value="TPR_rpt"/>
</dbReference>
<dbReference type="SUPFAM" id="SSF48452">
    <property type="entry name" value="TPR-like"/>
    <property type="match status" value="1"/>
</dbReference>
<dbReference type="EMBL" id="LK996017">
    <property type="protein sequence ID" value="CDX04945.1"/>
    <property type="molecule type" value="Genomic_DNA"/>
</dbReference>
<dbReference type="InterPro" id="IPR011990">
    <property type="entry name" value="TPR-like_helical_dom_sf"/>
</dbReference>
<dbReference type="RefSeq" id="WP_208926585.1">
    <property type="nucleotide sequence ID" value="NZ_LK996017.1"/>
</dbReference>
<keyword evidence="1" id="KW-0802">TPR repeat</keyword>
<dbReference type="AlphaFoldDB" id="A0A098B995"/>
<reference evidence="2" key="1">
    <citation type="submission" date="2014-07" db="EMBL/GenBank/DDBJ databases">
        <authorList>
            <person name="Hornung V.Bastian."/>
        </authorList>
    </citation>
    <scope>NUCLEOTIDE SEQUENCE</scope>
    <source>
        <strain evidence="2">PCE-S</strain>
    </source>
</reference>
<evidence type="ECO:0000313" key="2">
    <source>
        <dbReference type="EMBL" id="CDX04945.1"/>
    </source>
</evidence>
<name>A0A098B995_DESHA</name>
<dbReference type="Pfam" id="PF14559">
    <property type="entry name" value="TPR_19"/>
    <property type="match status" value="1"/>
</dbReference>
<accession>A0A098B995</accession>
<evidence type="ECO:0000256" key="1">
    <source>
        <dbReference type="PROSITE-ProRule" id="PRU00339"/>
    </source>
</evidence>
<dbReference type="Gene3D" id="1.25.40.10">
    <property type="entry name" value="Tetratricopeptide repeat domain"/>
    <property type="match status" value="1"/>
</dbReference>
<keyword evidence="2" id="KW-0449">Lipoprotein</keyword>
<dbReference type="SMART" id="SM00028">
    <property type="entry name" value="TPR"/>
    <property type="match status" value="2"/>
</dbReference>
<protein>
    <submittedName>
        <fullName evidence="2">Prokaryotic membrane lipoprotein lipid attachment site profile</fullName>
    </submittedName>
</protein>